<dbReference type="OrthoDB" id="9800630at2"/>
<dbReference type="PANTHER" id="PTHR36450:SF1">
    <property type="entry name" value="THIOREDOXIN"/>
    <property type="match status" value="1"/>
</dbReference>
<feature type="active site" description="Nucleophile" evidence="1">
    <location>
        <position position="10"/>
    </location>
</feature>
<dbReference type="SUPFAM" id="SSF52833">
    <property type="entry name" value="Thioredoxin-like"/>
    <property type="match status" value="1"/>
</dbReference>
<dbReference type="InterPro" id="IPR036249">
    <property type="entry name" value="Thioredoxin-like_sf"/>
</dbReference>
<accession>A0A1I2FU42</accession>
<dbReference type="InterPro" id="IPR012336">
    <property type="entry name" value="Thioredoxin-like_fold"/>
</dbReference>
<feature type="disulfide bond" description="Redox-active" evidence="2">
    <location>
        <begin position="10"/>
        <end position="13"/>
    </location>
</feature>
<protein>
    <submittedName>
        <fullName evidence="4">Small redox-active disulfide protein 2</fullName>
    </submittedName>
</protein>
<reference evidence="5 7" key="2">
    <citation type="submission" date="2019-03" db="EMBL/GenBank/DDBJ databases">
        <title>Freshwater and sediment microbial communities from various areas in North America, analyzing microbe dynamics in response to fracking.</title>
        <authorList>
            <person name="Lamendella R."/>
        </authorList>
    </citation>
    <scope>NUCLEOTIDE SEQUENCE [LARGE SCALE GENOMIC DNA]</scope>
    <source>
        <strain evidence="5 7">114D</strain>
    </source>
</reference>
<dbReference type="EMBL" id="SNWI01000001">
    <property type="protein sequence ID" value="TDO05300.1"/>
    <property type="molecule type" value="Genomic_DNA"/>
</dbReference>
<dbReference type="Proteomes" id="UP000198964">
    <property type="component" value="Unassembled WGS sequence"/>
</dbReference>
<dbReference type="Pfam" id="PF13192">
    <property type="entry name" value="Thioredoxin_3"/>
    <property type="match status" value="1"/>
</dbReference>
<dbReference type="PIRSF" id="PIRSF037031">
    <property type="entry name" value="Redox_disulphide_2"/>
    <property type="match status" value="1"/>
</dbReference>
<dbReference type="RefSeq" id="WP_093919237.1">
    <property type="nucleotide sequence ID" value="NZ_FONW01000002.1"/>
</dbReference>
<sequence length="79" mass="8740">MDIKVLGTGCSKCKTVEKTVQEAVQEMGIEAKIEKVEDMLKIMQYGVMRTPAIVINEQVVMSGQAPSKKEVIELINSNK</sequence>
<dbReference type="STRING" id="655355.SAMN05216283_102594"/>
<name>A0A1I2FU42_9BACT</name>
<dbReference type="InterPro" id="IPR005243">
    <property type="entry name" value="THIRX-like_proc"/>
</dbReference>
<reference evidence="4 6" key="1">
    <citation type="submission" date="2016-10" db="EMBL/GenBank/DDBJ databases">
        <authorList>
            <person name="de Groot N.N."/>
        </authorList>
    </citation>
    <scope>NUCLEOTIDE SEQUENCE [LARGE SCALE GENOMIC DNA]</scope>
    <source>
        <strain evidence="4 6">CGMCC 1.9156</strain>
    </source>
</reference>
<keyword evidence="2" id="KW-0676">Redox-active center</keyword>
<evidence type="ECO:0000313" key="4">
    <source>
        <dbReference type="EMBL" id="SFF08170.1"/>
    </source>
</evidence>
<dbReference type="PANTHER" id="PTHR36450">
    <property type="entry name" value="THIOREDOXIN"/>
    <property type="match status" value="1"/>
</dbReference>
<dbReference type="Proteomes" id="UP000294848">
    <property type="component" value="Unassembled WGS sequence"/>
</dbReference>
<gene>
    <name evidence="5" type="ORF">DET52_101656</name>
    <name evidence="4" type="ORF">SAMN05216283_102594</name>
</gene>
<dbReference type="EMBL" id="FONW01000002">
    <property type="protein sequence ID" value="SFF08170.1"/>
    <property type="molecule type" value="Genomic_DNA"/>
</dbReference>
<evidence type="ECO:0000256" key="1">
    <source>
        <dbReference type="PIRSR" id="PIRSR037031-50"/>
    </source>
</evidence>
<evidence type="ECO:0000256" key="2">
    <source>
        <dbReference type="PIRSR" id="PIRSR037031-51"/>
    </source>
</evidence>
<evidence type="ECO:0000313" key="5">
    <source>
        <dbReference type="EMBL" id="TDO05300.1"/>
    </source>
</evidence>
<dbReference type="NCBIfam" id="TIGR00412">
    <property type="entry name" value="redox_disulf_2"/>
    <property type="match status" value="1"/>
</dbReference>
<keyword evidence="6" id="KW-1185">Reference proteome</keyword>
<feature type="domain" description="Thioredoxin-like fold" evidence="3">
    <location>
        <begin position="1"/>
        <end position="75"/>
    </location>
</feature>
<dbReference type="AlphaFoldDB" id="A0A1I2FU42"/>
<evidence type="ECO:0000259" key="3">
    <source>
        <dbReference type="Pfam" id="PF13192"/>
    </source>
</evidence>
<evidence type="ECO:0000313" key="6">
    <source>
        <dbReference type="Proteomes" id="UP000198964"/>
    </source>
</evidence>
<proteinExistence type="predicted"/>
<feature type="active site" description="Nucleophile" evidence="1">
    <location>
        <position position="13"/>
    </location>
</feature>
<keyword evidence="2" id="KW-1015">Disulfide bond</keyword>
<dbReference type="Gene3D" id="3.40.30.10">
    <property type="entry name" value="Glutaredoxin"/>
    <property type="match status" value="1"/>
</dbReference>
<organism evidence="4 6">
    <name type="scientific">Sunxiuqinia elliptica</name>
    <dbReference type="NCBI Taxonomy" id="655355"/>
    <lineage>
        <taxon>Bacteria</taxon>
        <taxon>Pseudomonadati</taxon>
        <taxon>Bacteroidota</taxon>
        <taxon>Bacteroidia</taxon>
        <taxon>Marinilabiliales</taxon>
        <taxon>Prolixibacteraceae</taxon>
        <taxon>Sunxiuqinia</taxon>
    </lineage>
</organism>
<evidence type="ECO:0000313" key="7">
    <source>
        <dbReference type="Proteomes" id="UP000294848"/>
    </source>
</evidence>